<evidence type="ECO:0000256" key="3">
    <source>
        <dbReference type="ARBA" id="ARBA00022679"/>
    </source>
</evidence>
<sequence>MRKSSYLTYILIIGDILILYAALAAALMLRYGTAEFSRQWDAHAFPFGVVFILWIAVFSIGGLYERKFLKSGADLQNLIFQNIIASGLIAAVIFYTIPFFGITPKTNLFIHLLITAILIYAWRSWAVYFMSRIFKIKTIFFGTSREIIELAEHLITNPQFGYKTVCIVSTEETEIKINNIPVVRFNGDLPEIIDQFDAQLLVASSEIKKDESVIRMLYKILPSGISFADFPSFYEHITGKVPVSLISEMWFIENLAQLKSSARDVIKRTSDIILSLISGSVTLIILPIIALAIKMESRGPVFIRQTRMGKNGKLFTLYKFRSMIALDGKGMAENGSPEWAGVKDKRITRIGNFLRRTHIDELPQSWNILKGELSIVGPRPERPEFVEKLEKQLPHYTMRHLIKPGVTGWAQINQVYAGSVEETLEKLQYDLYYIKHRSFFIDMFIILKTALTTIKLSGR</sequence>
<evidence type="ECO:0000256" key="1">
    <source>
        <dbReference type="ARBA" id="ARBA00004141"/>
    </source>
</evidence>
<dbReference type="AlphaFoldDB" id="A0A2H0TFM9"/>
<comment type="subcellular location">
    <subcellularLocation>
        <location evidence="1">Membrane</location>
        <topology evidence="1">Multi-pass membrane protein</topology>
    </subcellularLocation>
</comment>
<keyword evidence="6 7" id="KW-0472">Membrane</keyword>
<dbReference type="InterPro" id="IPR017475">
    <property type="entry name" value="EPS_sugar_tfrase"/>
</dbReference>
<evidence type="ECO:0000256" key="7">
    <source>
        <dbReference type="SAM" id="Phobius"/>
    </source>
</evidence>
<proteinExistence type="inferred from homology"/>
<evidence type="ECO:0000313" key="9">
    <source>
        <dbReference type="EMBL" id="PIR70342.1"/>
    </source>
</evidence>
<dbReference type="Gene3D" id="3.40.50.720">
    <property type="entry name" value="NAD(P)-binding Rossmann-like Domain"/>
    <property type="match status" value="1"/>
</dbReference>
<comment type="caution">
    <text evidence="9">The sequence shown here is derived from an EMBL/GenBank/DDBJ whole genome shotgun (WGS) entry which is preliminary data.</text>
</comment>
<evidence type="ECO:0000256" key="4">
    <source>
        <dbReference type="ARBA" id="ARBA00022692"/>
    </source>
</evidence>
<evidence type="ECO:0000259" key="8">
    <source>
        <dbReference type="Pfam" id="PF02397"/>
    </source>
</evidence>
<dbReference type="InterPro" id="IPR003362">
    <property type="entry name" value="Bact_transf"/>
</dbReference>
<evidence type="ECO:0000256" key="5">
    <source>
        <dbReference type="ARBA" id="ARBA00022989"/>
    </source>
</evidence>
<keyword evidence="4 7" id="KW-0812">Transmembrane</keyword>
<dbReference type="GO" id="GO:0016020">
    <property type="term" value="C:membrane"/>
    <property type="evidence" value="ECO:0007669"/>
    <property type="project" value="UniProtKB-SubCell"/>
</dbReference>
<name>A0A2H0TFM9_9BACT</name>
<evidence type="ECO:0000256" key="6">
    <source>
        <dbReference type="ARBA" id="ARBA00023136"/>
    </source>
</evidence>
<feature type="transmembrane region" description="Helical" evidence="7">
    <location>
        <begin position="7"/>
        <end position="31"/>
    </location>
</feature>
<dbReference type="Proteomes" id="UP000229383">
    <property type="component" value="Unassembled WGS sequence"/>
</dbReference>
<feature type="transmembrane region" description="Helical" evidence="7">
    <location>
        <begin position="272"/>
        <end position="293"/>
    </location>
</feature>
<organism evidence="9 10">
    <name type="scientific">Candidatus Niyogibacteria bacterium CG10_big_fil_rev_8_21_14_0_10_42_19</name>
    <dbReference type="NCBI Taxonomy" id="1974725"/>
    <lineage>
        <taxon>Bacteria</taxon>
        <taxon>Candidatus Niyogiibacteriota</taxon>
    </lineage>
</organism>
<keyword evidence="3" id="KW-0808">Transferase</keyword>
<keyword evidence="5 7" id="KW-1133">Transmembrane helix</keyword>
<comment type="similarity">
    <text evidence="2">Belongs to the bacterial sugar transferase family.</text>
</comment>
<dbReference type="NCBIfam" id="TIGR03025">
    <property type="entry name" value="EPS_sugtrans"/>
    <property type="match status" value="1"/>
</dbReference>
<dbReference type="Pfam" id="PF02397">
    <property type="entry name" value="Bac_transf"/>
    <property type="match status" value="1"/>
</dbReference>
<dbReference type="GO" id="GO:0016780">
    <property type="term" value="F:phosphotransferase activity, for other substituted phosphate groups"/>
    <property type="evidence" value="ECO:0007669"/>
    <property type="project" value="TreeGrafter"/>
</dbReference>
<reference evidence="10" key="1">
    <citation type="submission" date="2017-09" db="EMBL/GenBank/DDBJ databases">
        <title>Depth-based differentiation of microbial function through sediment-hosted aquifers and enrichment of novel symbionts in the deep terrestrial subsurface.</title>
        <authorList>
            <person name="Probst A.J."/>
            <person name="Ladd B."/>
            <person name="Jarett J.K."/>
            <person name="Geller-Mcgrath D.E."/>
            <person name="Sieber C.M.K."/>
            <person name="Emerson J.B."/>
            <person name="Anantharaman K."/>
            <person name="Thomas B.C."/>
            <person name="Malmstrom R."/>
            <person name="Stieglmeier M."/>
            <person name="Klingl A."/>
            <person name="Woyke T."/>
            <person name="Ryan C.M."/>
            <person name="Banfield J.F."/>
        </authorList>
    </citation>
    <scope>NUCLEOTIDE SEQUENCE [LARGE SCALE GENOMIC DNA]</scope>
</reference>
<dbReference type="PANTHER" id="PTHR30576:SF0">
    <property type="entry name" value="UNDECAPRENYL-PHOSPHATE N-ACETYLGALACTOSAMINYL 1-PHOSPHATE TRANSFERASE-RELATED"/>
    <property type="match status" value="1"/>
</dbReference>
<dbReference type="EMBL" id="PFCN01000023">
    <property type="protein sequence ID" value="PIR70342.1"/>
    <property type="molecule type" value="Genomic_DNA"/>
</dbReference>
<feature type="domain" description="Bacterial sugar transferase" evidence="8">
    <location>
        <begin position="267"/>
        <end position="454"/>
    </location>
</feature>
<feature type="transmembrane region" description="Helical" evidence="7">
    <location>
        <begin position="43"/>
        <end position="63"/>
    </location>
</feature>
<accession>A0A2H0TFM9</accession>
<gene>
    <name evidence="9" type="ORF">COU46_01885</name>
</gene>
<dbReference type="PANTHER" id="PTHR30576">
    <property type="entry name" value="COLANIC BIOSYNTHESIS UDP-GLUCOSE LIPID CARRIER TRANSFERASE"/>
    <property type="match status" value="1"/>
</dbReference>
<feature type="transmembrane region" description="Helical" evidence="7">
    <location>
        <begin position="108"/>
        <end position="130"/>
    </location>
</feature>
<evidence type="ECO:0000256" key="2">
    <source>
        <dbReference type="ARBA" id="ARBA00006464"/>
    </source>
</evidence>
<evidence type="ECO:0000313" key="10">
    <source>
        <dbReference type="Proteomes" id="UP000229383"/>
    </source>
</evidence>
<protein>
    <recommendedName>
        <fullName evidence="8">Bacterial sugar transferase domain-containing protein</fullName>
    </recommendedName>
</protein>
<feature type="transmembrane region" description="Helical" evidence="7">
    <location>
        <begin position="83"/>
        <end position="102"/>
    </location>
</feature>